<gene>
    <name evidence="1" type="ORF">EYF80_022550</name>
</gene>
<keyword evidence="2" id="KW-1185">Reference proteome</keyword>
<dbReference type="AlphaFoldDB" id="A0A4Z2HR04"/>
<sequence>MSFCSFSFSSGDSTFIREDLPQADLLLTLPLPGVQQDIQGTPLGDKPLGLVPECSLSCAQELEEVAALSWTQKLRMLRNKALDIKCGIL</sequence>
<protein>
    <submittedName>
        <fullName evidence="1">Uncharacterized protein</fullName>
    </submittedName>
</protein>
<dbReference type="EMBL" id="SRLO01000207">
    <property type="protein sequence ID" value="TNN67212.1"/>
    <property type="molecule type" value="Genomic_DNA"/>
</dbReference>
<dbReference type="Proteomes" id="UP000314294">
    <property type="component" value="Unassembled WGS sequence"/>
</dbReference>
<reference evidence="1 2" key="1">
    <citation type="submission" date="2019-03" db="EMBL/GenBank/DDBJ databases">
        <title>First draft genome of Liparis tanakae, snailfish: a comprehensive survey of snailfish specific genes.</title>
        <authorList>
            <person name="Kim W."/>
            <person name="Song I."/>
            <person name="Jeong J.-H."/>
            <person name="Kim D."/>
            <person name="Kim S."/>
            <person name="Ryu S."/>
            <person name="Song J.Y."/>
            <person name="Lee S.K."/>
        </authorList>
    </citation>
    <scope>NUCLEOTIDE SEQUENCE [LARGE SCALE GENOMIC DNA]</scope>
    <source>
        <tissue evidence="1">Muscle</tissue>
    </source>
</reference>
<evidence type="ECO:0000313" key="2">
    <source>
        <dbReference type="Proteomes" id="UP000314294"/>
    </source>
</evidence>
<comment type="caution">
    <text evidence="1">The sequence shown here is derived from an EMBL/GenBank/DDBJ whole genome shotgun (WGS) entry which is preliminary data.</text>
</comment>
<proteinExistence type="predicted"/>
<organism evidence="1 2">
    <name type="scientific">Liparis tanakae</name>
    <name type="common">Tanaka's snailfish</name>
    <dbReference type="NCBI Taxonomy" id="230148"/>
    <lineage>
        <taxon>Eukaryota</taxon>
        <taxon>Metazoa</taxon>
        <taxon>Chordata</taxon>
        <taxon>Craniata</taxon>
        <taxon>Vertebrata</taxon>
        <taxon>Euteleostomi</taxon>
        <taxon>Actinopterygii</taxon>
        <taxon>Neopterygii</taxon>
        <taxon>Teleostei</taxon>
        <taxon>Neoteleostei</taxon>
        <taxon>Acanthomorphata</taxon>
        <taxon>Eupercaria</taxon>
        <taxon>Perciformes</taxon>
        <taxon>Cottioidei</taxon>
        <taxon>Cottales</taxon>
        <taxon>Liparidae</taxon>
        <taxon>Liparis</taxon>
    </lineage>
</organism>
<evidence type="ECO:0000313" key="1">
    <source>
        <dbReference type="EMBL" id="TNN67212.1"/>
    </source>
</evidence>
<accession>A0A4Z2HR04</accession>
<name>A0A4Z2HR04_9TELE</name>